<evidence type="ECO:0000313" key="3">
    <source>
        <dbReference type="Proteomes" id="UP000031512"/>
    </source>
</evidence>
<evidence type="ECO:0000256" key="1">
    <source>
        <dbReference type="SAM" id="SignalP"/>
    </source>
</evidence>
<organism evidence="2 3">
    <name type="scientific">Theileria equi strain WA</name>
    <dbReference type="NCBI Taxonomy" id="1537102"/>
    <lineage>
        <taxon>Eukaryota</taxon>
        <taxon>Sar</taxon>
        <taxon>Alveolata</taxon>
        <taxon>Apicomplexa</taxon>
        <taxon>Aconoidasida</taxon>
        <taxon>Piroplasmida</taxon>
        <taxon>Theileriidae</taxon>
        <taxon>Theileria</taxon>
    </lineage>
</organism>
<dbReference type="VEuPathDB" id="PiroplasmaDB:BEWA_007300"/>
<keyword evidence="1" id="KW-0732">Signal</keyword>
<dbReference type="eggNOG" id="ENOG502QWXD">
    <property type="taxonomic scope" value="Eukaryota"/>
</dbReference>
<dbReference type="EMBL" id="CP001670">
    <property type="protein sequence ID" value="AFZ81321.1"/>
    <property type="molecule type" value="Genomic_DNA"/>
</dbReference>
<keyword evidence="3" id="KW-1185">Reference proteome</keyword>
<name>L0B250_THEEQ</name>
<feature type="chain" id="PRO_5003939499" evidence="1">
    <location>
        <begin position="25"/>
        <end position="75"/>
    </location>
</feature>
<proteinExistence type="predicted"/>
<protein>
    <submittedName>
        <fullName evidence="2">Signal peptide-containing protein</fullName>
    </submittedName>
</protein>
<feature type="signal peptide" evidence="1">
    <location>
        <begin position="1"/>
        <end position="24"/>
    </location>
</feature>
<reference evidence="2 3" key="1">
    <citation type="journal article" date="2012" name="BMC Genomics">
        <title>Comparative genomic analysis and phylogenetic position of Theileria equi.</title>
        <authorList>
            <person name="Kappmeyer L.S."/>
            <person name="Thiagarajan M."/>
            <person name="Herndon D.R."/>
            <person name="Ramsay J.D."/>
            <person name="Caler E."/>
            <person name="Djikeng A."/>
            <person name="Gillespie J.J."/>
            <person name="Lau A.O."/>
            <person name="Roalson E.H."/>
            <person name="Silva J.C."/>
            <person name="Silva M.G."/>
            <person name="Suarez C.E."/>
            <person name="Ueti M.W."/>
            <person name="Nene V.M."/>
            <person name="Mealey R.H."/>
            <person name="Knowles D.P."/>
            <person name="Brayton K.A."/>
        </authorList>
    </citation>
    <scope>NUCLEOTIDE SEQUENCE [LARGE SCALE GENOMIC DNA]</scope>
    <source>
        <strain evidence="2 3">WA</strain>
    </source>
</reference>
<dbReference type="AlphaFoldDB" id="L0B250"/>
<gene>
    <name evidence="2" type="ORF">BEWA_007300</name>
</gene>
<dbReference type="KEGG" id="beq:BEWA_007300"/>
<sequence>MLSLRVIIICVTGILFNSTQNAQAAILKCHPHKQVCIENCNRKHPGGIGILRSLCHAGCSVSQCLLKRTANSLHV</sequence>
<dbReference type="Proteomes" id="UP000031512">
    <property type="component" value="Chromosome 3"/>
</dbReference>
<evidence type="ECO:0000313" key="2">
    <source>
        <dbReference type="EMBL" id="AFZ81321.1"/>
    </source>
</evidence>
<dbReference type="RefSeq" id="XP_004830987.1">
    <property type="nucleotide sequence ID" value="XM_004830930.1"/>
</dbReference>
<dbReference type="GeneID" id="15805719"/>
<accession>L0B250</accession>